<accession>A0A0B2P635</accession>
<gene>
    <name evidence="2" type="ORF">D0Y65_041463</name>
    <name evidence="1" type="ORF">glysoja_049960</name>
</gene>
<evidence type="ECO:0000313" key="3">
    <source>
        <dbReference type="Proteomes" id="UP000289340"/>
    </source>
</evidence>
<organism evidence="1">
    <name type="scientific">Glycine soja</name>
    <name type="common">Wild soybean</name>
    <dbReference type="NCBI Taxonomy" id="3848"/>
    <lineage>
        <taxon>Eukaryota</taxon>
        <taxon>Viridiplantae</taxon>
        <taxon>Streptophyta</taxon>
        <taxon>Embryophyta</taxon>
        <taxon>Tracheophyta</taxon>
        <taxon>Spermatophyta</taxon>
        <taxon>Magnoliopsida</taxon>
        <taxon>eudicotyledons</taxon>
        <taxon>Gunneridae</taxon>
        <taxon>Pentapetalae</taxon>
        <taxon>rosids</taxon>
        <taxon>fabids</taxon>
        <taxon>Fabales</taxon>
        <taxon>Fabaceae</taxon>
        <taxon>Papilionoideae</taxon>
        <taxon>50 kb inversion clade</taxon>
        <taxon>NPAAA clade</taxon>
        <taxon>indigoferoid/millettioid clade</taxon>
        <taxon>Phaseoleae</taxon>
        <taxon>Glycine</taxon>
        <taxon>Glycine subgen. Soja</taxon>
    </lineage>
</organism>
<evidence type="ECO:0000313" key="2">
    <source>
        <dbReference type="EMBL" id="RZB65414.1"/>
    </source>
</evidence>
<name>A0A0B2P635_GLYSO</name>
<protein>
    <submittedName>
        <fullName evidence="1">Vacuolar protein sorting-associated protein 32 like 2</fullName>
    </submittedName>
</protein>
<reference evidence="2 3" key="2">
    <citation type="submission" date="2018-09" db="EMBL/GenBank/DDBJ databases">
        <title>A high-quality reference genome of wild soybean provides a powerful tool to mine soybean genomes.</title>
        <authorList>
            <person name="Xie M."/>
            <person name="Chung C.Y.L."/>
            <person name="Li M.-W."/>
            <person name="Wong F.-L."/>
            <person name="Chan T.-F."/>
            <person name="Lam H.-M."/>
        </authorList>
    </citation>
    <scope>NUCLEOTIDE SEQUENCE [LARGE SCALE GENOMIC DNA]</scope>
    <source>
        <strain evidence="3">cv. W05</strain>
        <tissue evidence="2">Hypocotyl of etiolated seedlings</tissue>
    </source>
</reference>
<dbReference type="Pfam" id="PF03357">
    <property type="entry name" value="Snf7"/>
    <property type="match status" value="1"/>
</dbReference>
<reference evidence="1" key="1">
    <citation type="submission" date="2014-07" db="EMBL/GenBank/DDBJ databases">
        <title>Identification of a novel salt tolerance gene in wild soybean by whole-genome sequencing.</title>
        <authorList>
            <person name="Lam H.-M."/>
            <person name="Qi X."/>
            <person name="Li M.-W."/>
            <person name="Liu X."/>
            <person name="Xie M."/>
            <person name="Ni M."/>
            <person name="Xu X."/>
        </authorList>
    </citation>
    <scope>NUCLEOTIDE SEQUENCE [LARGE SCALE GENOMIC DNA]</scope>
    <source>
        <tissue evidence="1">Root</tissue>
    </source>
</reference>
<dbReference type="InterPro" id="IPR005024">
    <property type="entry name" value="Snf7_fam"/>
</dbReference>
<dbReference type="Proteomes" id="UP000289340">
    <property type="component" value="Chromosome 15"/>
</dbReference>
<dbReference type="Proteomes" id="UP000053555">
    <property type="component" value="Unassembled WGS sequence"/>
</dbReference>
<dbReference type="EMBL" id="KN670007">
    <property type="protein sequence ID" value="KHN03102.1"/>
    <property type="molecule type" value="Genomic_DNA"/>
</dbReference>
<keyword evidence="3" id="KW-1185">Reference proteome</keyword>
<dbReference type="GO" id="GO:0007034">
    <property type="term" value="P:vacuolar transport"/>
    <property type="evidence" value="ECO:0007669"/>
    <property type="project" value="InterPro"/>
</dbReference>
<dbReference type="AlphaFoldDB" id="A0A0B2P635"/>
<evidence type="ECO:0000313" key="1">
    <source>
        <dbReference type="EMBL" id="KHN03102.1"/>
    </source>
</evidence>
<proteinExistence type="predicted"/>
<dbReference type="EMBL" id="QZWG01000015">
    <property type="protein sequence ID" value="RZB65414.1"/>
    <property type="molecule type" value="Genomic_DNA"/>
</dbReference>
<sequence length="104" mass="11938">MKQIQEALSTPIDAATDFDEDELEAELEDLEGVELEEQLLQPTTRAPAALVHVPAGCNPLALCLQSPLPRKMNWQLCRLRWHFEQVYFLSCDTIDLCYLFINLF</sequence>